<feature type="compositionally biased region" description="Polar residues" evidence="2">
    <location>
        <begin position="50"/>
        <end position="61"/>
    </location>
</feature>
<proteinExistence type="predicted"/>
<dbReference type="RefSeq" id="XP_069308172.1">
    <property type="nucleotide sequence ID" value="XM_069450373.1"/>
</dbReference>
<sequence>MATAPSFWAAGNDKIKSAESPNPKIAEAPPKPKPGPQQKKGLVLKGMSNGHITNGGSSCTSPKPAVVTNGKKADWADDDDDNSFIAEFMRQDPKIASLETTVALKEERLKELEAVVVTKTLRVAELEGAIQDKNCHISDLQAEVQEKDSKIELLKKENSDRTLQNQELLREAEEKDNQIKKLEADLEEKTVTIRSLEQESASLVALPTNDAVLATENDPRNEASEVIKTDGPDDVTESETEADKTASDISDSFELVDPPTNEETGKIKEQETGAATTEESKETDPMEKSRGPSFGESEFPTFVTKDTMKVVPPAPKPRTLTFPIDMSKYGKKSAVSFTTRNVRPSPNMTQKNGHTTPWGQSSRQARHKNGAMPEFNYSADIRHMPHGKRILFGNGPEVTVKLGNVKLATVTKYILMQCSFKALEYFTKEPEATSWVLPADSMDVDSATAHLKWMDEMTYQSRIYSLKFQTEHVHDKKNLQICHASRVLGLNNMYVAQFTKHFCDRIRAQDVSTEFMDLVCQLAYPENDPIFDCLANNLVNQKKVGNAKGTADLEKLVTKYALLKEKVDKIEKRLTHRPRKTWKSPEGSVRGGSNDRSGAKGHRGGDVQQPAPGKNAVAPAAKEALFTTLH</sequence>
<organism evidence="3 4">
    <name type="scientific">Alternaria dauci</name>
    <dbReference type="NCBI Taxonomy" id="48095"/>
    <lineage>
        <taxon>Eukaryota</taxon>
        <taxon>Fungi</taxon>
        <taxon>Dikarya</taxon>
        <taxon>Ascomycota</taxon>
        <taxon>Pezizomycotina</taxon>
        <taxon>Dothideomycetes</taxon>
        <taxon>Pleosporomycetidae</taxon>
        <taxon>Pleosporales</taxon>
        <taxon>Pleosporineae</taxon>
        <taxon>Pleosporaceae</taxon>
        <taxon>Alternaria</taxon>
        <taxon>Alternaria sect. Porri</taxon>
    </lineage>
</organism>
<feature type="region of interest" description="Disordered" evidence="2">
    <location>
        <begin position="1"/>
        <end position="65"/>
    </location>
</feature>
<accession>A0ABR3UMB0</accession>
<feature type="region of interest" description="Disordered" evidence="2">
    <location>
        <begin position="574"/>
        <end position="630"/>
    </location>
</feature>
<name>A0ABR3UMB0_9PLEO</name>
<feature type="compositionally biased region" description="Polar residues" evidence="2">
    <location>
        <begin position="340"/>
        <end position="363"/>
    </location>
</feature>
<evidence type="ECO:0000256" key="1">
    <source>
        <dbReference type="SAM" id="Coils"/>
    </source>
</evidence>
<feature type="coiled-coil region" evidence="1">
    <location>
        <begin position="95"/>
        <end position="199"/>
    </location>
</feature>
<comment type="caution">
    <text evidence="3">The sequence shown here is derived from an EMBL/GenBank/DDBJ whole genome shotgun (WGS) entry which is preliminary data.</text>
</comment>
<feature type="compositionally biased region" description="Basic and acidic residues" evidence="2">
    <location>
        <begin position="278"/>
        <end position="290"/>
    </location>
</feature>
<dbReference type="EMBL" id="JBHGVX010000003">
    <property type="protein sequence ID" value="KAL1797588.1"/>
    <property type="molecule type" value="Genomic_DNA"/>
</dbReference>
<feature type="region of interest" description="Disordered" evidence="2">
    <location>
        <begin position="210"/>
        <end position="301"/>
    </location>
</feature>
<dbReference type="GeneID" id="96084516"/>
<evidence type="ECO:0000256" key="2">
    <source>
        <dbReference type="SAM" id="MobiDB-lite"/>
    </source>
</evidence>
<protein>
    <submittedName>
        <fullName evidence="3">Uncharacterized protein</fullName>
    </submittedName>
</protein>
<evidence type="ECO:0000313" key="3">
    <source>
        <dbReference type="EMBL" id="KAL1797588.1"/>
    </source>
</evidence>
<keyword evidence="4" id="KW-1185">Reference proteome</keyword>
<feature type="compositionally biased region" description="Basic and acidic residues" evidence="2">
    <location>
        <begin position="217"/>
        <end position="231"/>
    </location>
</feature>
<reference evidence="3 4" key="1">
    <citation type="submission" date="2024-09" db="EMBL/GenBank/DDBJ databases">
        <title>T2T genomes of carrot and Alternaria dauci and their utility for understanding host-pathogen interaction during carrot leaf blight disease.</title>
        <authorList>
            <person name="Liu W."/>
            <person name="Xu S."/>
            <person name="Ou C."/>
            <person name="Liu X."/>
            <person name="Zhuang F."/>
            <person name="Deng X.W."/>
        </authorList>
    </citation>
    <scope>NUCLEOTIDE SEQUENCE [LARGE SCALE GENOMIC DNA]</scope>
    <source>
        <strain evidence="3 4">A2016</strain>
    </source>
</reference>
<keyword evidence="1" id="KW-0175">Coiled coil</keyword>
<feature type="region of interest" description="Disordered" evidence="2">
    <location>
        <begin position="340"/>
        <end position="364"/>
    </location>
</feature>
<evidence type="ECO:0000313" key="4">
    <source>
        <dbReference type="Proteomes" id="UP001578633"/>
    </source>
</evidence>
<gene>
    <name evidence="3" type="ORF">ACET3X_004194</name>
</gene>
<dbReference type="Proteomes" id="UP001578633">
    <property type="component" value="Chromosome 3"/>
</dbReference>